<sequence length="678" mass="72919">MGKVNQYRHGFLKRLAGNQAGNVMAMVAAAIIPLAALIGGGLDMSRAYMARARMQQACDSAALAGRRAMTGATMSTTDIAEARKFFDFNFPQNTFQAATFTPVIRSKPGETTTVQVTAETTMPTTIMKIFGYQTLPLAVTCESRFDIGNTDVMLVLDTTGSMSSNMTDTDGTVMTRLAALKLAVKDFYDTLGAGSDTTGRIRYGFMPYSSTVNVGYSLPSSALVGGTTGETWNYQTRKLVTTYADSSQPGSWSFSSGSISGWTTQSTTSGGSASACSAPANTLNTVTNTPATSSSTSSDGTITTTTTTTRVTNGREYRANYTAATSGYWNWFTWVPGTPSSCAIQYRTYTNYTETKSDRATKTPQYSWQYGQYPLDVSGYVAGNAVANPTHHASVPTDANGTTVSATNTWAGCIEERDTDSSITATTSTSSIPSGAYDLQIDTAPTNKATKWRPHWPDVEFTRAGRWLNDNRDYDYRSGSGGWNACPSKARKLASYTSRSATPSGMTSSFDTYIDGLIAVGGTYHDIGMMWGARFLSPSGIFASENANAPNGFNISRHIIFMTDGDLTAYQSVYGAYGYQALDGRVAATSTDDTGLKAIHKRRLEMMCNAIKGKGITIWVVGFKDKPPAGTLDSAMLDTELQTCANSGNHWFMAYNPSTLRQKFKDIAKNIGGLRLSQ</sequence>
<keyword evidence="5" id="KW-1185">Reference proteome</keyword>
<dbReference type="InterPro" id="IPR002035">
    <property type="entry name" value="VWF_A"/>
</dbReference>
<feature type="transmembrane region" description="Helical" evidence="2">
    <location>
        <begin position="21"/>
        <end position="42"/>
    </location>
</feature>
<dbReference type="Gene3D" id="3.40.50.410">
    <property type="entry name" value="von Willebrand factor, type A domain"/>
    <property type="match status" value="2"/>
</dbReference>
<keyword evidence="2" id="KW-0472">Membrane</keyword>
<feature type="domain" description="VWFA" evidence="3">
    <location>
        <begin position="151"/>
        <end position="218"/>
    </location>
</feature>
<dbReference type="InterPro" id="IPR036465">
    <property type="entry name" value="vWFA_dom_sf"/>
</dbReference>
<accession>A0A0J7Y3E8</accession>
<evidence type="ECO:0000256" key="1">
    <source>
        <dbReference type="SAM" id="MobiDB-lite"/>
    </source>
</evidence>
<comment type="caution">
    <text evidence="4">The sequence shown here is derived from an EMBL/GenBank/DDBJ whole genome shotgun (WGS) entry which is preliminary data.</text>
</comment>
<reference evidence="4 5" key="1">
    <citation type="journal article" date="2015" name="G3 (Bethesda)">
        <title>Insights into Ongoing Evolution of the Hexachlorocyclohexane Catabolic Pathway from Comparative Genomics of Ten Sphingomonadaceae Strains.</title>
        <authorList>
            <person name="Pearce S.L."/>
            <person name="Oakeshott J.G."/>
            <person name="Pandey G."/>
        </authorList>
    </citation>
    <scope>NUCLEOTIDE SEQUENCE [LARGE SCALE GENOMIC DNA]</scope>
    <source>
        <strain evidence="4 5">LL01</strain>
    </source>
</reference>
<dbReference type="PATRIC" id="fig|1420583.3.peg.2037"/>
<gene>
    <name evidence="4" type="ORF">V473_10135</name>
</gene>
<keyword evidence="2" id="KW-1133">Transmembrane helix</keyword>
<name>A0A0J7Y3E8_9SPHN</name>
<evidence type="ECO:0000313" key="5">
    <source>
        <dbReference type="Proteomes" id="UP000052232"/>
    </source>
</evidence>
<dbReference type="AlphaFoldDB" id="A0A0J7Y3E8"/>
<proteinExistence type="predicted"/>
<organism evidence="4 5">
    <name type="scientific">Sphingobium cupriresistens LL01</name>
    <dbReference type="NCBI Taxonomy" id="1420583"/>
    <lineage>
        <taxon>Bacteria</taxon>
        <taxon>Pseudomonadati</taxon>
        <taxon>Pseudomonadota</taxon>
        <taxon>Alphaproteobacteria</taxon>
        <taxon>Sphingomonadales</taxon>
        <taxon>Sphingomonadaceae</taxon>
        <taxon>Sphingobium</taxon>
    </lineage>
</organism>
<evidence type="ECO:0000313" key="4">
    <source>
        <dbReference type="EMBL" id="KMS58446.1"/>
    </source>
</evidence>
<dbReference type="EMBL" id="JACT01000001">
    <property type="protein sequence ID" value="KMS58446.1"/>
    <property type="molecule type" value="Genomic_DNA"/>
</dbReference>
<evidence type="ECO:0000256" key="2">
    <source>
        <dbReference type="SAM" id="Phobius"/>
    </source>
</evidence>
<protein>
    <submittedName>
        <fullName evidence="4">Flp pilus assembly protein TadG</fullName>
    </submittedName>
</protein>
<keyword evidence="2" id="KW-0812">Transmembrane</keyword>
<evidence type="ECO:0000259" key="3">
    <source>
        <dbReference type="PROSITE" id="PS50234"/>
    </source>
</evidence>
<dbReference type="STRING" id="1420583.V473_10135"/>
<dbReference type="SUPFAM" id="SSF53300">
    <property type="entry name" value="vWA-like"/>
    <property type="match status" value="1"/>
</dbReference>
<dbReference type="Pfam" id="PF13400">
    <property type="entry name" value="Tad"/>
    <property type="match status" value="1"/>
</dbReference>
<feature type="region of interest" description="Disordered" evidence="1">
    <location>
        <begin position="286"/>
        <end position="307"/>
    </location>
</feature>
<dbReference type="Proteomes" id="UP000052232">
    <property type="component" value="Unassembled WGS sequence"/>
</dbReference>
<dbReference type="PROSITE" id="PS50234">
    <property type="entry name" value="VWFA"/>
    <property type="match status" value="1"/>
</dbReference>
<dbReference type="InterPro" id="IPR028087">
    <property type="entry name" value="Tad_N"/>
</dbReference>